<proteinExistence type="inferred from homology"/>
<feature type="domain" description="TonB-dependent receptor-like beta-barrel" evidence="18">
    <location>
        <begin position="248"/>
        <end position="689"/>
    </location>
</feature>
<evidence type="ECO:0000256" key="17">
    <source>
        <dbReference type="SAM" id="SignalP"/>
    </source>
</evidence>
<evidence type="ECO:0000313" key="21">
    <source>
        <dbReference type="Proteomes" id="UP001161065"/>
    </source>
</evidence>
<evidence type="ECO:0000256" key="5">
    <source>
        <dbReference type="ARBA" id="ARBA00022496"/>
    </source>
</evidence>
<keyword evidence="11 14" id="KW-0472">Membrane</keyword>
<comment type="caution">
    <text evidence="20">The sequence shown here is derived from an EMBL/GenBank/DDBJ whole genome shotgun (WGS) entry which is preliminary data.</text>
</comment>
<protein>
    <submittedName>
        <fullName evidence="20">TonB-dependent receptor</fullName>
    </submittedName>
</protein>
<dbReference type="GO" id="GO:0009279">
    <property type="term" value="C:cell outer membrane"/>
    <property type="evidence" value="ECO:0007669"/>
    <property type="project" value="UniProtKB-SubCell"/>
</dbReference>
<evidence type="ECO:0000256" key="3">
    <source>
        <dbReference type="ARBA" id="ARBA00022448"/>
    </source>
</evidence>
<sequence>MFLLRPISLATLALCSQQSVFAQTSSTESEAALQTVTVEASADASAQGLAKSFAGGQVATGARNGILGTRDWKESSFSSTAYTSQLIEDTQSKSVGDVLLSDPSVRQARGYGNFQELYMLRGMPVYSDDIAYNGLYGLLPRQYVASEFFERVEVLRGANAFLNGAAPGGSGVGGVISLLPKRAGNEPLTQVSTGIQTGGQAYASADLSRRFGPDQSTGVRLNAVRRDGGTGVKGEDRTLTALGLGLDWRSRDVRLSADVGYQRNSYRGGRPSVTPSDFIPVVPDNKTNYAQNWAFSTERDVFATLRGEWDINPTTTAWAAGGLRRSKEDNINSNVTVLNAQGDTTGTRFDNLRKDRVGTAEAGIRTRLQTGSVGHELVASASTYSASETGAWAMASGVSNNLYNPYASLMPQNTFFGGSMANPYKVGETRFDSLALSDTLSMYEDRLQVTLGLRRQRIDQSSYDYNTGLQTDSYRKSATTPALGVVFKATDDVSVYVNYIEALTKGAVAPATANSLPVLNAGQVFSPYKSKQKELGVKWQRGTLGATAALYTTDVPSSYVVNQMYGQYGKQRNQGMEFTVFGEAAKGLRVLGGLTLTQAKIKQAADASQVDRYAIGVPKTQATLGVDWDVPGVSGLALNARVTHTSSQYANAANTLKVASWTRTDIGVRYLVDLGNDRMLTLRARLDNVFDKNYWASVGGYPGANYLVQSAPRTLSVSATVNF</sequence>
<organism evidence="20 21">
    <name type="scientific">Comamonas thiooxydans</name>
    <dbReference type="NCBI Taxonomy" id="363952"/>
    <lineage>
        <taxon>Bacteria</taxon>
        <taxon>Pseudomonadati</taxon>
        <taxon>Pseudomonadota</taxon>
        <taxon>Betaproteobacteria</taxon>
        <taxon>Burkholderiales</taxon>
        <taxon>Comamonadaceae</taxon>
        <taxon>Comamonas</taxon>
    </lineage>
</organism>
<feature type="chain" id="PRO_5041397356" evidence="17">
    <location>
        <begin position="23"/>
        <end position="723"/>
    </location>
</feature>
<evidence type="ECO:0000256" key="14">
    <source>
        <dbReference type="PROSITE-ProRule" id="PRU01360"/>
    </source>
</evidence>
<reference evidence="20" key="1">
    <citation type="submission" date="2022-09" db="EMBL/GenBank/DDBJ databases">
        <title>Intensive care unit water sources are persistently colonized with multi-drug resistant bacteria and are the site of extensive horizontal gene transfer of antibiotic resistance genes.</title>
        <authorList>
            <person name="Diorio-Toth L."/>
        </authorList>
    </citation>
    <scope>NUCLEOTIDE SEQUENCE</scope>
    <source>
        <strain evidence="20">GD03832</strain>
    </source>
</reference>
<evidence type="ECO:0000256" key="15">
    <source>
        <dbReference type="PROSITE-ProRule" id="PRU10144"/>
    </source>
</evidence>
<dbReference type="GO" id="GO:0015344">
    <property type="term" value="F:siderophore uptake transmembrane transporter activity"/>
    <property type="evidence" value="ECO:0007669"/>
    <property type="project" value="TreeGrafter"/>
</dbReference>
<keyword evidence="13 14" id="KW-0998">Cell outer membrane</keyword>
<dbReference type="Gene3D" id="2.40.170.20">
    <property type="entry name" value="TonB-dependent receptor, beta-barrel domain"/>
    <property type="match status" value="1"/>
</dbReference>
<keyword evidence="5" id="KW-0410">Iron transport</keyword>
<dbReference type="PROSITE" id="PS01156">
    <property type="entry name" value="TONB_DEPENDENT_REC_2"/>
    <property type="match status" value="1"/>
</dbReference>
<keyword evidence="8" id="KW-0408">Iron</keyword>
<dbReference type="PANTHER" id="PTHR32552">
    <property type="entry name" value="FERRICHROME IRON RECEPTOR-RELATED"/>
    <property type="match status" value="1"/>
</dbReference>
<evidence type="ECO:0000256" key="2">
    <source>
        <dbReference type="ARBA" id="ARBA00009810"/>
    </source>
</evidence>
<feature type="short sequence motif" description="TonB C-terminal box" evidence="15">
    <location>
        <begin position="706"/>
        <end position="723"/>
    </location>
</feature>
<dbReference type="CDD" id="cd01347">
    <property type="entry name" value="ligand_gated_channel"/>
    <property type="match status" value="1"/>
</dbReference>
<dbReference type="InterPro" id="IPR036942">
    <property type="entry name" value="Beta-barrel_TonB_sf"/>
</dbReference>
<keyword evidence="10 16" id="KW-0798">TonB box</keyword>
<feature type="domain" description="TonB-dependent receptor plug" evidence="19">
    <location>
        <begin position="74"/>
        <end position="169"/>
    </location>
</feature>
<keyword evidence="12 20" id="KW-0675">Receptor</keyword>
<name>A0AA42TU38_9BURK</name>
<gene>
    <name evidence="20" type="ORF">N5D63_18870</name>
</gene>
<keyword evidence="3 14" id="KW-0813">Transport</keyword>
<dbReference type="InterPro" id="IPR000531">
    <property type="entry name" value="Beta-barrel_TonB"/>
</dbReference>
<dbReference type="InterPro" id="IPR037066">
    <property type="entry name" value="Plug_dom_sf"/>
</dbReference>
<dbReference type="SUPFAM" id="SSF56935">
    <property type="entry name" value="Porins"/>
    <property type="match status" value="1"/>
</dbReference>
<keyword evidence="4 14" id="KW-1134">Transmembrane beta strand</keyword>
<dbReference type="EMBL" id="JAOCEK010000018">
    <property type="protein sequence ID" value="MDH1336211.1"/>
    <property type="molecule type" value="Genomic_DNA"/>
</dbReference>
<keyword evidence="9" id="KW-0406">Ion transport</keyword>
<dbReference type="InterPro" id="IPR010917">
    <property type="entry name" value="TonB_rcpt_CS"/>
</dbReference>
<dbReference type="PANTHER" id="PTHR32552:SF82">
    <property type="entry name" value="FCUA PROTEIN"/>
    <property type="match status" value="1"/>
</dbReference>
<accession>A0AA42TU38</accession>
<evidence type="ECO:0000256" key="16">
    <source>
        <dbReference type="RuleBase" id="RU003357"/>
    </source>
</evidence>
<evidence type="ECO:0000256" key="6">
    <source>
        <dbReference type="ARBA" id="ARBA00022692"/>
    </source>
</evidence>
<evidence type="ECO:0000256" key="13">
    <source>
        <dbReference type="ARBA" id="ARBA00023237"/>
    </source>
</evidence>
<dbReference type="PROSITE" id="PS52016">
    <property type="entry name" value="TONB_DEPENDENT_REC_3"/>
    <property type="match status" value="1"/>
</dbReference>
<evidence type="ECO:0000313" key="20">
    <source>
        <dbReference type="EMBL" id="MDH1336211.1"/>
    </source>
</evidence>
<dbReference type="Gene3D" id="2.170.130.10">
    <property type="entry name" value="TonB-dependent receptor, plug domain"/>
    <property type="match status" value="1"/>
</dbReference>
<evidence type="ECO:0000256" key="4">
    <source>
        <dbReference type="ARBA" id="ARBA00022452"/>
    </source>
</evidence>
<dbReference type="Pfam" id="PF07715">
    <property type="entry name" value="Plug"/>
    <property type="match status" value="1"/>
</dbReference>
<evidence type="ECO:0000256" key="12">
    <source>
        <dbReference type="ARBA" id="ARBA00023170"/>
    </source>
</evidence>
<dbReference type="GO" id="GO:0038023">
    <property type="term" value="F:signaling receptor activity"/>
    <property type="evidence" value="ECO:0007669"/>
    <property type="project" value="InterPro"/>
</dbReference>
<dbReference type="InterPro" id="IPR039426">
    <property type="entry name" value="TonB-dep_rcpt-like"/>
</dbReference>
<evidence type="ECO:0000256" key="10">
    <source>
        <dbReference type="ARBA" id="ARBA00023077"/>
    </source>
</evidence>
<dbReference type="Proteomes" id="UP001161065">
    <property type="component" value="Unassembled WGS sequence"/>
</dbReference>
<dbReference type="GO" id="GO:0015891">
    <property type="term" value="P:siderophore transport"/>
    <property type="evidence" value="ECO:0007669"/>
    <property type="project" value="InterPro"/>
</dbReference>
<comment type="similarity">
    <text evidence="2 14 16">Belongs to the TonB-dependent receptor family.</text>
</comment>
<evidence type="ECO:0000256" key="11">
    <source>
        <dbReference type="ARBA" id="ARBA00023136"/>
    </source>
</evidence>
<comment type="subcellular location">
    <subcellularLocation>
        <location evidence="1 14">Cell outer membrane</location>
        <topology evidence="1 14">Multi-pass membrane protein</topology>
    </subcellularLocation>
</comment>
<dbReference type="InterPro" id="IPR012910">
    <property type="entry name" value="Plug_dom"/>
</dbReference>
<evidence type="ECO:0000259" key="18">
    <source>
        <dbReference type="Pfam" id="PF00593"/>
    </source>
</evidence>
<feature type="signal peptide" evidence="17">
    <location>
        <begin position="1"/>
        <end position="22"/>
    </location>
</feature>
<dbReference type="NCBIfam" id="TIGR01783">
    <property type="entry name" value="TonB-siderophor"/>
    <property type="match status" value="1"/>
</dbReference>
<keyword evidence="6 14" id="KW-0812">Transmembrane</keyword>
<dbReference type="RefSeq" id="WP_280008833.1">
    <property type="nucleotide sequence ID" value="NZ_JAOCEK010000018.1"/>
</dbReference>
<keyword evidence="7 17" id="KW-0732">Signal</keyword>
<dbReference type="Pfam" id="PF00593">
    <property type="entry name" value="TonB_dep_Rec_b-barrel"/>
    <property type="match status" value="1"/>
</dbReference>
<evidence type="ECO:0000256" key="1">
    <source>
        <dbReference type="ARBA" id="ARBA00004571"/>
    </source>
</evidence>
<evidence type="ECO:0000256" key="8">
    <source>
        <dbReference type="ARBA" id="ARBA00023004"/>
    </source>
</evidence>
<evidence type="ECO:0000256" key="7">
    <source>
        <dbReference type="ARBA" id="ARBA00022729"/>
    </source>
</evidence>
<evidence type="ECO:0000259" key="19">
    <source>
        <dbReference type="Pfam" id="PF07715"/>
    </source>
</evidence>
<dbReference type="AlphaFoldDB" id="A0AA42TU38"/>
<evidence type="ECO:0000256" key="9">
    <source>
        <dbReference type="ARBA" id="ARBA00023065"/>
    </source>
</evidence>
<dbReference type="InterPro" id="IPR010105">
    <property type="entry name" value="TonB_sidphr_rcpt"/>
</dbReference>